<evidence type="ECO:0000313" key="2">
    <source>
        <dbReference type="Proteomes" id="UP000318529"/>
    </source>
</evidence>
<protein>
    <submittedName>
        <fullName evidence="1">Uncharacterized protein</fullName>
    </submittedName>
</protein>
<dbReference type="AlphaFoldDB" id="A0A560BMU3"/>
<accession>A0A560BMU3</accession>
<gene>
    <name evidence="1" type="ORF">FBZ83_1265</name>
</gene>
<dbReference type="RefSeq" id="WP_145690650.1">
    <property type="nucleotide sequence ID" value="NZ_VITH01000026.1"/>
</dbReference>
<organism evidence="1 2">
    <name type="scientific">Azospirillum brasilense</name>
    <dbReference type="NCBI Taxonomy" id="192"/>
    <lineage>
        <taxon>Bacteria</taxon>
        <taxon>Pseudomonadati</taxon>
        <taxon>Pseudomonadota</taxon>
        <taxon>Alphaproteobacteria</taxon>
        <taxon>Rhodospirillales</taxon>
        <taxon>Azospirillaceae</taxon>
        <taxon>Azospirillum</taxon>
    </lineage>
</organism>
<dbReference type="Proteomes" id="UP000318529">
    <property type="component" value="Unassembled WGS sequence"/>
</dbReference>
<sequence length="129" mass="13938">MAHVFEGEPDARHAGDIAPSRFRPQYRALSDEEKALHDQIETKATELETLFEQARDLRYPMSAVISGLDGISAVEMEAATIMPAEVGFAQLEPGALAAGFSATMGTDYFGEGMKSLELAVMWTVKGLTA</sequence>
<proteinExistence type="predicted"/>
<evidence type="ECO:0000313" key="1">
    <source>
        <dbReference type="EMBL" id="TWA73938.1"/>
    </source>
</evidence>
<dbReference type="EMBL" id="VITH01000026">
    <property type="protein sequence ID" value="TWA73938.1"/>
    <property type="molecule type" value="Genomic_DNA"/>
</dbReference>
<name>A0A560BMU3_AZOBR</name>
<comment type="caution">
    <text evidence="1">The sequence shown here is derived from an EMBL/GenBank/DDBJ whole genome shotgun (WGS) entry which is preliminary data.</text>
</comment>
<reference evidence="1 2" key="1">
    <citation type="submission" date="2019-06" db="EMBL/GenBank/DDBJ databases">
        <title>Genomic Encyclopedia of Type Strains, Phase IV (KMG-V): Genome sequencing to study the core and pangenomes of soil and plant-associated prokaryotes.</title>
        <authorList>
            <person name="Whitman W."/>
        </authorList>
    </citation>
    <scope>NUCLEOTIDE SEQUENCE [LARGE SCALE GENOMIC DNA]</scope>
    <source>
        <strain evidence="1 2">BR 11650</strain>
    </source>
</reference>